<evidence type="ECO:0000256" key="3">
    <source>
        <dbReference type="ARBA" id="ARBA00022801"/>
    </source>
</evidence>
<dbReference type="PANTHER" id="PTHR21661">
    <property type="entry name" value="EPOXIDE HYDROLASE 1-RELATED"/>
    <property type="match status" value="1"/>
</dbReference>
<dbReference type="HOGENOM" id="CLU_019414_2_1_1"/>
<keyword evidence="2" id="KW-0058">Aromatic hydrocarbons catabolism</keyword>
<evidence type="ECO:0000313" key="6">
    <source>
        <dbReference type="Proteomes" id="UP000028545"/>
    </source>
</evidence>
<dbReference type="PIRSF" id="PIRSF001112">
    <property type="entry name" value="Epoxide_hydrolase"/>
    <property type="match status" value="1"/>
</dbReference>
<dbReference type="GO" id="GO:0097176">
    <property type="term" value="P:epoxide metabolic process"/>
    <property type="evidence" value="ECO:0007669"/>
    <property type="project" value="TreeGrafter"/>
</dbReference>
<dbReference type="Gene3D" id="3.40.50.1820">
    <property type="entry name" value="alpha/beta hydrolase"/>
    <property type="match status" value="1"/>
</dbReference>
<accession>A0A084GG66</accession>
<evidence type="ECO:0000256" key="2">
    <source>
        <dbReference type="ARBA" id="ARBA00022797"/>
    </source>
</evidence>
<dbReference type="Proteomes" id="UP000028545">
    <property type="component" value="Unassembled WGS sequence"/>
</dbReference>
<dbReference type="OrthoDB" id="7130006at2759"/>
<evidence type="ECO:0000256" key="1">
    <source>
        <dbReference type="ARBA" id="ARBA00010088"/>
    </source>
</evidence>
<reference evidence="5 6" key="1">
    <citation type="journal article" date="2014" name="Genome Announc.">
        <title>Draft genome sequence of the pathogenic fungus Scedosporium apiospermum.</title>
        <authorList>
            <person name="Vandeputte P."/>
            <person name="Ghamrawi S."/>
            <person name="Rechenmann M."/>
            <person name="Iltis A."/>
            <person name="Giraud S."/>
            <person name="Fleury M."/>
            <person name="Thornton C."/>
            <person name="Delhaes L."/>
            <person name="Meyer W."/>
            <person name="Papon N."/>
            <person name="Bouchara J.P."/>
        </authorList>
    </citation>
    <scope>NUCLEOTIDE SEQUENCE [LARGE SCALE GENOMIC DNA]</scope>
    <source>
        <strain evidence="5 6">IHEM 14462</strain>
    </source>
</reference>
<dbReference type="Pfam" id="PF06441">
    <property type="entry name" value="EHN"/>
    <property type="match status" value="1"/>
</dbReference>
<comment type="similarity">
    <text evidence="1">Belongs to the peptidase S33 family.</text>
</comment>
<dbReference type="GO" id="GO:0004301">
    <property type="term" value="F:epoxide hydrolase activity"/>
    <property type="evidence" value="ECO:0007669"/>
    <property type="project" value="TreeGrafter"/>
</dbReference>
<keyword evidence="6" id="KW-1185">Reference proteome</keyword>
<dbReference type="GeneID" id="27718781"/>
<evidence type="ECO:0000313" key="5">
    <source>
        <dbReference type="EMBL" id="KEZ46328.1"/>
    </source>
</evidence>
<protein>
    <recommendedName>
        <fullName evidence="4">Epoxide hydrolase N-terminal domain-containing protein</fullName>
    </recommendedName>
</protein>
<sequence length="298" mass="33447">MSLTDTPAGSGRIERFKVDLSRNVPRMLDLVKNTKLPGKPVYSDLEASAGIDLDILKQLQKEWIDDFDWKAEEEDINRYNHFTTTIEDLKIHFIHERSGEPDAIPLLLLHGWPGSFLELLPVIKPLTQTAKTSTGRDVSFDVIVPSLPGHVFSQAPPANWTTDDTARIFHTLMTDVLGYKTFAVHGTDWGCVIGYALYEQYTAATRAAHFTLIPFFPMLPEQLAANDITLTPEEQFQEDRFIQWNTTGNGYFVIQATKPNTIGLALQDNPIGQLAWNAQQVIDCRVRSTSGNGFVRAN</sequence>
<comment type="caution">
    <text evidence="5">The sequence shown here is derived from an EMBL/GenBank/DDBJ whole genome shotgun (WGS) entry which is preliminary data.</text>
</comment>
<evidence type="ECO:0000259" key="4">
    <source>
        <dbReference type="Pfam" id="PF06441"/>
    </source>
</evidence>
<keyword evidence="3" id="KW-0378">Hydrolase</keyword>
<organism evidence="5 6">
    <name type="scientific">Pseudallescheria apiosperma</name>
    <name type="common">Scedosporium apiospermum</name>
    <dbReference type="NCBI Taxonomy" id="563466"/>
    <lineage>
        <taxon>Eukaryota</taxon>
        <taxon>Fungi</taxon>
        <taxon>Dikarya</taxon>
        <taxon>Ascomycota</taxon>
        <taxon>Pezizomycotina</taxon>
        <taxon>Sordariomycetes</taxon>
        <taxon>Hypocreomycetidae</taxon>
        <taxon>Microascales</taxon>
        <taxon>Microascaceae</taxon>
        <taxon>Scedosporium</taxon>
    </lineage>
</organism>
<dbReference type="InterPro" id="IPR010497">
    <property type="entry name" value="Epoxide_hydro_N"/>
</dbReference>
<dbReference type="KEGG" id="sapo:SAPIO_CDS0629"/>
<gene>
    <name evidence="5" type="ORF">SAPIO_CDS0629</name>
</gene>
<dbReference type="InterPro" id="IPR000639">
    <property type="entry name" value="Epox_hydrolase-like"/>
</dbReference>
<dbReference type="RefSeq" id="XP_016646127.1">
    <property type="nucleotide sequence ID" value="XM_016783361.1"/>
</dbReference>
<feature type="domain" description="Epoxide hydrolase N-terminal" evidence="4">
    <location>
        <begin position="14"/>
        <end position="118"/>
    </location>
</feature>
<dbReference type="InterPro" id="IPR029058">
    <property type="entry name" value="AB_hydrolase_fold"/>
</dbReference>
<dbReference type="SUPFAM" id="SSF53474">
    <property type="entry name" value="alpha/beta-Hydrolases"/>
    <property type="match status" value="1"/>
</dbReference>
<name>A0A084GG66_PSEDA</name>
<dbReference type="VEuPathDB" id="FungiDB:SAPIO_CDS0629"/>
<dbReference type="AlphaFoldDB" id="A0A084GG66"/>
<dbReference type="OMA" id="RDEWLEY"/>
<dbReference type="PRINTS" id="PR00412">
    <property type="entry name" value="EPOXHYDRLASE"/>
</dbReference>
<dbReference type="EMBL" id="JOWA01000033">
    <property type="protein sequence ID" value="KEZ46328.1"/>
    <property type="molecule type" value="Genomic_DNA"/>
</dbReference>
<dbReference type="InterPro" id="IPR016292">
    <property type="entry name" value="Epoxide_hydrolase"/>
</dbReference>
<dbReference type="PANTHER" id="PTHR21661:SF35">
    <property type="entry name" value="EPOXIDE HYDROLASE"/>
    <property type="match status" value="1"/>
</dbReference>
<proteinExistence type="inferred from homology"/>